<dbReference type="AlphaFoldDB" id="A0A9W8CV01"/>
<dbReference type="Proteomes" id="UP001149813">
    <property type="component" value="Unassembled WGS sequence"/>
</dbReference>
<sequence>MTILNSVISSLDSLGDELCALDMSRPRYNLLALGVRHTFEGDAQPSFVVRDAEAQEAKLVAPGTKGVYEDMLSRIGVQHANLGVDADKDLDAQAFEEFYDKTVDLADLCQLPEVNERLNQVANSYQEFSMRKEELSIELKRLSAIPRIRQRLGKLPQMQRELEEIVAQRRAMETENEELGTQVDTMDKDIAYLRMEHTMDQESGEQAAAQLLAKQQELARLKVELENKRRLLESRRDAYTKRRPLTAVEHAERMSAGLALAMQEATERDDAELHRLRDAMTQRLTEIVSNSDATELTNRFIDKVFAGTIDGVANENVESLEARRASRRLSIAGGTPAGRVLAAQLLCVLYSRAQEDMGGMPEDDLRAQLAEFARERQWNPELVVQAMYEVFGKKLAKRYRENRTTHYVRMLWE</sequence>
<protein>
    <submittedName>
        <fullName evidence="2">Uncharacterized protein</fullName>
    </submittedName>
</protein>
<keyword evidence="3" id="KW-1185">Reference proteome</keyword>
<keyword evidence="1" id="KW-0175">Coiled coil</keyword>
<dbReference type="OrthoDB" id="338816at2759"/>
<reference evidence="2" key="1">
    <citation type="submission" date="2022-07" db="EMBL/GenBank/DDBJ databases">
        <title>Phylogenomic reconstructions and comparative analyses of Kickxellomycotina fungi.</title>
        <authorList>
            <person name="Reynolds N.K."/>
            <person name="Stajich J.E."/>
            <person name="Barry K."/>
            <person name="Grigoriev I.V."/>
            <person name="Crous P."/>
            <person name="Smith M.E."/>
        </authorList>
    </citation>
    <scope>NUCLEOTIDE SEQUENCE</scope>
    <source>
        <strain evidence="2">NBRC 32514</strain>
    </source>
</reference>
<dbReference type="EMBL" id="JANBOJ010000033">
    <property type="protein sequence ID" value="KAJ1724377.1"/>
    <property type="molecule type" value="Genomic_DNA"/>
</dbReference>
<name>A0A9W8CV01_9FUNG</name>
<evidence type="ECO:0000313" key="3">
    <source>
        <dbReference type="Proteomes" id="UP001149813"/>
    </source>
</evidence>
<gene>
    <name evidence="2" type="ORF">LPJ53_001333</name>
</gene>
<proteinExistence type="predicted"/>
<evidence type="ECO:0000313" key="2">
    <source>
        <dbReference type="EMBL" id="KAJ1724377.1"/>
    </source>
</evidence>
<feature type="coiled-coil region" evidence="1">
    <location>
        <begin position="208"/>
        <end position="242"/>
    </location>
</feature>
<accession>A0A9W8CV01</accession>
<feature type="coiled-coil region" evidence="1">
    <location>
        <begin position="155"/>
        <end position="182"/>
    </location>
</feature>
<comment type="caution">
    <text evidence="2">The sequence shown here is derived from an EMBL/GenBank/DDBJ whole genome shotgun (WGS) entry which is preliminary data.</text>
</comment>
<organism evidence="2 3">
    <name type="scientific">Coemansia erecta</name>
    <dbReference type="NCBI Taxonomy" id="147472"/>
    <lineage>
        <taxon>Eukaryota</taxon>
        <taxon>Fungi</taxon>
        <taxon>Fungi incertae sedis</taxon>
        <taxon>Zoopagomycota</taxon>
        <taxon>Kickxellomycotina</taxon>
        <taxon>Kickxellomycetes</taxon>
        <taxon>Kickxellales</taxon>
        <taxon>Kickxellaceae</taxon>
        <taxon>Coemansia</taxon>
    </lineage>
</organism>
<evidence type="ECO:0000256" key="1">
    <source>
        <dbReference type="SAM" id="Coils"/>
    </source>
</evidence>